<dbReference type="SUPFAM" id="SSF52540">
    <property type="entry name" value="P-loop containing nucleoside triphosphate hydrolases"/>
    <property type="match status" value="1"/>
</dbReference>
<dbReference type="GO" id="GO:0000724">
    <property type="term" value="P:double-strand break repair via homologous recombination"/>
    <property type="evidence" value="ECO:0007669"/>
    <property type="project" value="InterPro"/>
</dbReference>
<evidence type="ECO:0000313" key="2">
    <source>
        <dbReference type="Proteomes" id="UP000503462"/>
    </source>
</evidence>
<protein>
    <recommendedName>
        <fullName evidence="3">DNA recombination and repair protein Rad51-like C-terminal domain-containing protein</fullName>
    </recommendedName>
</protein>
<name>A0A6H0XJM7_9PEZI</name>
<proteinExistence type="predicted"/>
<dbReference type="GO" id="GO:0005815">
    <property type="term" value="C:microtubule organizing center"/>
    <property type="evidence" value="ECO:0007669"/>
    <property type="project" value="TreeGrafter"/>
</dbReference>
<dbReference type="Proteomes" id="UP000503462">
    <property type="component" value="Chromosome 1"/>
</dbReference>
<dbReference type="GO" id="GO:0042148">
    <property type="term" value="P:DNA strand invasion"/>
    <property type="evidence" value="ECO:0007669"/>
    <property type="project" value="TreeGrafter"/>
</dbReference>
<gene>
    <name evidence="1" type="ORF">AMS68_000355</name>
</gene>
<dbReference type="GO" id="GO:0005657">
    <property type="term" value="C:replication fork"/>
    <property type="evidence" value="ECO:0007669"/>
    <property type="project" value="InterPro"/>
</dbReference>
<dbReference type="InterPro" id="IPR027417">
    <property type="entry name" value="P-loop_NTPase"/>
</dbReference>
<dbReference type="PANTHER" id="PTHR46644">
    <property type="entry name" value="DNA REPAIR PROTEIN XRCC2"/>
    <property type="match status" value="1"/>
</dbReference>
<dbReference type="EMBL" id="CP051139">
    <property type="protein sequence ID" value="QIW94837.1"/>
    <property type="molecule type" value="Genomic_DNA"/>
</dbReference>
<dbReference type="InterPro" id="IPR030547">
    <property type="entry name" value="XRCC2"/>
</dbReference>
<accession>A0A6H0XJM7</accession>
<evidence type="ECO:0000313" key="1">
    <source>
        <dbReference type="EMBL" id="QIW94837.1"/>
    </source>
</evidence>
<dbReference type="Gene3D" id="3.40.50.300">
    <property type="entry name" value="P-loop containing nucleotide triphosphate hydrolases"/>
    <property type="match status" value="1"/>
</dbReference>
<dbReference type="GO" id="GO:0033063">
    <property type="term" value="C:Rad51B-Rad51C-Rad51D-XRCC2 complex"/>
    <property type="evidence" value="ECO:0007669"/>
    <property type="project" value="InterPro"/>
</dbReference>
<dbReference type="GO" id="GO:0000400">
    <property type="term" value="F:four-way junction DNA binding"/>
    <property type="evidence" value="ECO:0007669"/>
    <property type="project" value="TreeGrafter"/>
</dbReference>
<keyword evidence="2" id="KW-1185">Reference proteome</keyword>
<evidence type="ECO:0008006" key="3">
    <source>
        <dbReference type="Google" id="ProtNLM"/>
    </source>
</evidence>
<dbReference type="OrthoDB" id="420422at2759"/>
<organism evidence="1 2">
    <name type="scientific">Peltaster fructicola</name>
    <dbReference type="NCBI Taxonomy" id="286661"/>
    <lineage>
        <taxon>Eukaryota</taxon>
        <taxon>Fungi</taxon>
        <taxon>Dikarya</taxon>
        <taxon>Ascomycota</taxon>
        <taxon>Pezizomycotina</taxon>
        <taxon>Dothideomycetes</taxon>
        <taxon>Dothideomycetes incertae sedis</taxon>
        <taxon>Peltaster</taxon>
    </lineage>
</organism>
<reference evidence="1 2" key="1">
    <citation type="journal article" date="2016" name="Sci. Rep.">
        <title>Peltaster fructicola genome reveals evolution from an invasive phytopathogen to an ectophytic parasite.</title>
        <authorList>
            <person name="Xu C."/>
            <person name="Chen H."/>
            <person name="Gleason M.L."/>
            <person name="Xu J.R."/>
            <person name="Liu H."/>
            <person name="Zhang R."/>
            <person name="Sun G."/>
        </authorList>
    </citation>
    <scope>NUCLEOTIDE SEQUENCE [LARGE SCALE GENOMIC DNA]</scope>
    <source>
        <strain evidence="1 2">LNHT1506</strain>
    </source>
</reference>
<sequence>MAEAFGRRLLADVEVIGFDELLNSLKLSRESSPRWFNCAQIDDILQHVTARSKAPPVLEFTSIGAGGGKTHLLYLLASLAVLPTQYGGRSGCVVVVDADGNFSVARLAQQIRHRLSTWASNKDKTTINTIIRSALYHVYIYKPQSMRDLVEILAELPTYFLRHNHNSLDRCMSLIAIDSASAFYWQTRAEEETAAFTASMQSSATPEGPTERAVTYADLRNVIESASKALQCPVVMTSRHIGRLPRSMAGELPRVLRPCLSPPLAQLPTLRFIVRRVPVKKIPSGLNPEEMLREHADQMKIVAMARFECFVDEFPLNIRDVQTLRATQDGFYFRIKSEGVIMETALVEAENEV</sequence>
<dbReference type="PANTHER" id="PTHR46644:SF2">
    <property type="entry name" value="DNA REPAIR PROTEIN XRCC2"/>
    <property type="match status" value="1"/>
</dbReference>
<dbReference type="AlphaFoldDB" id="A0A6H0XJM7"/>